<dbReference type="Pfam" id="PF12430">
    <property type="entry name" value="ABA_GPCR"/>
    <property type="match status" value="1"/>
</dbReference>
<dbReference type="Pfam" id="PF12537">
    <property type="entry name" value="GPHR_N"/>
    <property type="match status" value="1"/>
</dbReference>
<keyword evidence="4" id="KW-0472">Membrane</keyword>
<comment type="subcellular location">
    <subcellularLocation>
        <location evidence="1">Membrane</location>
        <topology evidence="1">Multi-pass membrane protein</topology>
    </subcellularLocation>
</comment>
<dbReference type="Proteomes" id="UP000053758">
    <property type="component" value="Unassembled WGS sequence"/>
</dbReference>
<evidence type="ECO:0000313" key="5">
    <source>
        <dbReference type="EMBL" id="GAK67781.1"/>
    </source>
</evidence>
<dbReference type="AlphaFoldDB" id="A0A081CM85"/>
<dbReference type="InterPro" id="IPR015672">
    <property type="entry name" value="GPHR/GTG"/>
</dbReference>
<evidence type="ECO:0000256" key="4">
    <source>
        <dbReference type="ARBA" id="ARBA00023136"/>
    </source>
</evidence>
<keyword evidence="5" id="KW-0675">Receptor</keyword>
<reference evidence="6" key="1">
    <citation type="journal article" date="2014" name="Genome Announc.">
        <title>Draft Genome Sequence of the Yeast Pseudozyma antarctica Type Strain JCM10317, a Producer of the Glycolipid Biosurfactants, Mannosylerythritol Lipids.</title>
        <authorList>
            <person name="Saika A."/>
            <person name="Koike H."/>
            <person name="Hori T."/>
            <person name="Fukuoka T."/>
            <person name="Sato S."/>
            <person name="Habe H."/>
            <person name="Kitamoto D."/>
            <person name="Morita T."/>
        </authorList>
    </citation>
    <scope>NUCLEOTIDE SEQUENCE [LARGE SCALE GENOMIC DNA]</scope>
    <source>
        <strain evidence="6">JCM 10317</strain>
    </source>
</reference>
<evidence type="ECO:0000313" key="6">
    <source>
        <dbReference type="Proteomes" id="UP000053758"/>
    </source>
</evidence>
<dbReference type="PANTHER" id="PTHR15948:SF0">
    <property type="entry name" value="GOLGI PH REGULATOR A-RELATED"/>
    <property type="match status" value="1"/>
</dbReference>
<keyword evidence="6" id="KW-1185">Reference proteome</keyword>
<dbReference type="GeneID" id="26306858"/>
<keyword evidence="3" id="KW-1133">Transmembrane helix</keyword>
<dbReference type="HOGENOM" id="CLU_029388_1_0_1"/>
<gene>
    <name evidence="5" type="ORF">PAN0_021d6010</name>
</gene>
<evidence type="ECO:0000256" key="2">
    <source>
        <dbReference type="ARBA" id="ARBA00022692"/>
    </source>
</evidence>
<accession>A0A081CM85</accession>
<evidence type="ECO:0000256" key="1">
    <source>
        <dbReference type="ARBA" id="ARBA00004141"/>
    </source>
</evidence>
<evidence type="ECO:0000256" key="3">
    <source>
        <dbReference type="ARBA" id="ARBA00022989"/>
    </source>
</evidence>
<dbReference type="RefSeq" id="XP_014653993.1">
    <property type="nucleotide sequence ID" value="XM_014798507.1"/>
</dbReference>
<dbReference type="PANTHER" id="PTHR15948">
    <property type="entry name" value="G-PROTEIN COUPLED RECEPTOR 89-RELATED"/>
    <property type="match status" value="1"/>
</dbReference>
<proteinExistence type="predicted"/>
<keyword evidence="2" id="KW-0812">Transmembrane</keyword>
<dbReference type="GO" id="GO:0016020">
    <property type="term" value="C:membrane"/>
    <property type="evidence" value="ECO:0007669"/>
    <property type="project" value="UniProtKB-SubCell"/>
</dbReference>
<dbReference type="EMBL" id="DF830088">
    <property type="protein sequence ID" value="GAK67781.1"/>
    <property type="molecule type" value="Genomic_DNA"/>
</dbReference>
<dbReference type="InterPro" id="IPR022535">
    <property type="entry name" value="Golgi_pH-regulator_cons_dom"/>
</dbReference>
<organism evidence="5 6">
    <name type="scientific">Pseudozyma antarctica</name>
    <name type="common">Yeast</name>
    <name type="synonym">Candida antarctica</name>
    <dbReference type="NCBI Taxonomy" id="84753"/>
    <lineage>
        <taxon>Eukaryota</taxon>
        <taxon>Fungi</taxon>
        <taxon>Dikarya</taxon>
        <taxon>Basidiomycota</taxon>
        <taxon>Ustilaginomycotina</taxon>
        <taxon>Ustilaginomycetes</taxon>
        <taxon>Ustilaginales</taxon>
        <taxon>Ustilaginaceae</taxon>
        <taxon>Moesziomyces</taxon>
    </lineage>
</organism>
<name>A0A081CM85_PSEA2</name>
<sequence>MIDLVLILAIKLALYLSARAALPFLFGHARYASLDTGPKASSSAAASLPAPVTASHSFSAGGSLHDDDDHRTGNGTALANSSADTSPFLAISANSSLPSLTQFKAALFAPVRVRHANGGLDLASVAALLFSLAFEESASLFVAVLLETAGFAAGQGTTLRRSWRFSLVAVLVLAIVLIPLAVGLLFTYRTNSNTSLARRLAWLVLPMLPWLLVFFKVPLPAALLDERSNAGIFDGLMARTAVIGVTFIAILSGSAALQAAWEAVEQLSGKQQRPPTKTDIQLARESFQRTCTDLAARKADLDRVQHHSSGTASSGWSVSSLWGGDSRSREIKALKSEIFGLSAIAGAMRDDLDRMTSLQHKDELSATLLGKLWILVGWGWAAYCAFRIALSMLNLLVLGYRDTAPPDFISLSIAYVMRIFDVNLDVAAWTKQVSLLFVGFLIWGRIGSVLAFLGSAFRAAGSGVSSSFLVLFLAEIMTIYLLATLIQLRSSLPASVSPPTPLVRDTSTSDGTGVPPLLATLPSFQVVFGSLFDSAFLLAAAITAAWKYLVYMQRSASGDGGVLFGGGSH</sequence>
<dbReference type="InterPro" id="IPR025969">
    <property type="entry name" value="ABA_GPCR_dom"/>
</dbReference>
<dbReference type="OrthoDB" id="264392at2759"/>
<protein>
    <submittedName>
        <fullName evidence="5">G protein-coupled receptor 89</fullName>
    </submittedName>
</protein>